<keyword evidence="2" id="KW-1185">Reference proteome</keyword>
<dbReference type="GeneID" id="25323106"/>
<sequence length="354" mass="39524">MPKAYQFFWPALVCADPEMSLRHKASRQRAALENPFVLHAQIANAADSRLHLIPPENKSASLLRQVKAYHEQRSFQAIARCLENTPGSPPDAVILALTLMIWPAGTYDASTSKYPVSPLAYGQNLDFFSNMDLSPTVIQHIHNFYRLLETRGGIDGLALVGQKHIVSFADTFVASRLGVRPLWPWPKQLLSALGAFADLVLDPHAFQLSLVMGRGFSPVKNVDLRRILSLACRLTLALDLFHRAAPMAPPIWQLCPVRNAVQHQLCAVDPPTDPKSSYEEAVDNMVRLAALIYSDFVLFPINEAMGVRSRLAYDLRKELEYLYAHAEPTVSVGWQGERGQELTTCVYHYGCNGF</sequence>
<dbReference type="Proteomes" id="UP000054342">
    <property type="component" value="Unassembled WGS sequence"/>
</dbReference>
<dbReference type="AlphaFoldDB" id="A0A0D2DFJ8"/>
<protein>
    <submittedName>
        <fullName evidence="1">Uncharacterized protein</fullName>
    </submittedName>
</protein>
<dbReference type="STRING" id="348802.A0A0D2DFJ8"/>
<evidence type="ECO:0000313" key="2">
    <source>
        <dbReference type="Proteomes" id="UP000054342"/>
    </source>
</evidence>
<reference evidence="1 2" key="1">
    <citation type="submission" date="2015-01" db="EMBL/GenBank/DDBJ databases">
        <title>The Genome Sequence of Exophiala xenobiotica CBS118157.</title>
        <authorList>
            <consortium name="The Broad Institute Genomics Platform"/>
            <person name="Cuomo C."/>
            <person name="de Hoog S."/>
            <person name="Gorbushina A."/>
            <person name="Stielow B."/>
            <person name="Teixiera M."/>
            <person name="Abouelleil A."/>
            <person name="Chapman S.B."/>
            <person name="Priest M."/>
            <person name="Young S.K."/>
            <person name="Wortman J."/>
            <person name="Nusbaum C."/>
            <person name="Birren B."/>
        </authorList>
    </citation>
    <scope>NUCLEOTIDE SEQUENCE [LARGE SCALE GENOMIC DNA]</scope>
    <source>
        <strain evidence="1 2">CBS 118157</strain>
    </source>
</reference>
<gene>
    <name evidence="1" type="ORF">PV05_01198</name>
</gene>
<accession>A0A0D2DFJ8</accession>
<dbReference type="EMBL" id="KN847317">
    <property type="protein sequence ID" value="KIW61032.1"/>
    <property type="molecule type" value="Genomic_DNA"/>
</dbReference>
<evidence type="ECO:0000313" key="1">
    <source>
        <dbReference type="EMBL" id="KIW61032.1"/>
    </source>
</evidence>
<dbReference type="RefSeq" id="XP_013321616.1">
    <property type="nucleotide sequence ID" value="XM_013466162.1"/>
</dbReference>
<dbReference type="OrthoDB" id="4112231at2759"/>
<name>A0A0D2DFJ8_9EURO</name>
<proteinExistence type="predicted"/>
<dbReference type="HOGENOM" id="CLU_015771_0_1_1"/>
<organism evidence="1 2">
    <name type="scientific">Exophiala xenobiotica</name>
    <dbReference type="NCBI Taxonomy" id="348802"/>
    <lineage>
        <taxon>Eukaryota</taxon>
        <taxon>Fungi</taxon>
        <taxon>Dikarya</taxon>
        <taxon>Ascomycota</taxon>
        <taxon>Pezizomycotina</taxon>
        <taxon>Eurotiomycetes</taxon>
        <taxon>Chaetothyriomycetidae</taxon>
        <taxon>Chaetothyriales</taxon>
        <taxon>Herpotrichiellaceae</taxon>
        <taxon>Exophiala</taxon>
    </lineage>
</organism>